<keyword evidence="10 11" id="KW-0998">Cell outer membrane</keyword>
<evidence type="ECO:0000313" key="17">
    <source>
        <dbReference type="Proteomes" id="UP000032233"/>
    </source>
</evidence>
<keyword evidence="4" id="KW-0410">Iron transport</keyword>
<keyword evidence="6" id="KW-0408">Iron</keyword>
<comment type="similarity">
    <text evidence="11 12">Belongs to the TonB-dependent receptor family.</text>
</comment>
<dbReference type="PANTHER" id="PTHR32552:SF81">
    <property type="entry name" value="TONB-DEPENDENT OUTER MEMBRANE RECEPTOR"/>
    <property type="match status" value="1"/>
</dbReference>
<accession>A0A0D2JPY7</accession>
<evidence type="ECO:0000313" key="16">
    <source>
        <dbReference type="EMBL" id="KIX11520.1"/>
    </source>
</evidence>
<dbReference type="GO" id="GO:0009279">
    <property type="term" value="C:cell outer membrane"/>
    <property type="evidence" value="ECO:0007669"/>
    <property type="project" value="UniProtKB-SubCell"/>
</dbReference>
<dbReference type="Proteomes" id="UP000032233">
    <property type="component" value="Unassembled WGS sequence"/>
</dbReference>
<name>A0A0D2JPY7_9BACT</name>
<keyword evidence="9 11" id="KW-0472">Membrane</keyword>
<evidence type="ECO:0008006" key="18">
    <source>
        <dbReference type="Google" id="ProtNLM"/>
    </source>
</evidence>
<dbReference type="Gene3D" id="2.40.170.20">
    <property type="entry name" value="TonB-dependent receptor, beta-barrel domain"/>
    <property type="match status" value="1"/>
</dbReference>
<dbReference type="RefSeq" id="WP_044351887.1">
    <property type="nucleotide sequence ID" value="NZ_AZAC01000056.1"/>
</dbReference>
<keyword evidence="7" id="KW-0406">Ion transport</keyword>
<feature type="chain" id="PRO_5002261922" description="TonB-denpendent receptor" evidence="13">
    <location>
        <begin position="20"/>
        <end position="702"/>
    </location>
</feature>
<organism evidence="16 17">
    <name type="scientific">Dethiosulfatarculus sandiegensis</name>
    <dbReference type="NCBI Taxonomy" id="1429043"/>
    <lineage>
        <taxon>Bacteria</taxon>
        <taxon>Pseudomonadati</taxon>
        <taxon>Thermodesulfobacteriota</taxon>
        <taxon>Desulfarculia</taxon>
        <taxon>Desulfarculales</taxon>
        <taxon>Desulfarculaceae</taxon>
        <taxon>Dethiosulfatarculus</taxon>
    </lineage>
</organism>
<dbReference type="InterPro" id="IPR039426">
    <property type="entry name" value="TonB-dep_rcpt-like"/>
</dbReference>
<evidence type="ECO:0000259" key="14">
    <source>
        <dbReference type="Pfam" id="PF00593"/>
    </source>
</evidence>
<dbReference type="STRING" id="1429043.X474_23770"/>
<reference evidence="16 17" key="1">
    <citation type="submission" date="2013-11" db="EMBL/GenBank/DDBJ databases">
        <title>Metagenomic analysis of a methanogenic consortium involved in long chain n-alkane degradation.</title>
        <authorList>
            <person name="Davidova I.A."/>
            <person name="Callaghan A.V."/>
            <person name="Wawrik B."/>
            <person name="Pruitt S."/>
            <person name="Marks C."/>
            <person name="Duncan K.E."/>
            <person name="Suflita J.M."/>
        </authorList>
    </citation>
    <scope>NUCLEOTIDE SEQUENCE [LARGE SCALE GENOMIC DNA]</scope>
    <source>
        <strain evidence="16 17">SPR</strain>
    </source>
</reference>
<evidence type="ECO:0000256" key="1">
    <source>
        <dbReference type="ARBA" id="ARBA00004571"/>
    </source>
</evidence>
<keyword evidence="8 12" id="KW-0798">TonB box</keyword>
<dbReference type="InterPro" id="IPR036942">
    <property type="entry name" value="Beta-barrel_TonB_sf"/>
</dbReference>
<dbReference type="PATRIC" id="fig|1429043.3.peg.5025"/>
<evidence type="ECO:0000256" key="6">
    <source>
        <dbReference type="ARBA" id="ARBA00023004"/>
    </source>
</evidence>
<evidence type="ECO:0000256" key="3">
    <source>
        <dbReference type="ARBA" id="ARBA00022452"/>
    </source>
</evidence>
<dbReference type="PANTHER" id="PTHR32552">
    <property type="entry name" value="FERRICHROME IRON RECEPTOR-RELATED"/>
    <property type="match status" value="1"/>
</dbReference>
<feature type="domain" description="TonB-dependent receptor plug" evidence="15">
    <location>
        <begin position="54"/>
        <end position="156"/>
    </location>
</feature>
<evidence type="ECO:0000256" key="10">
    <source>
        <dbReference type="ARBA" id="ARBA00023237"/>
    </source>
</evidence>
<dbReference type="SUPFAM" id="SSF56935">
    <property type="entry name" value="Porins"/>
    <property type="match status" value="1"/>
</dbReference>
<evidence type="ECO:0000259" key="15">
    <source>
        <dbReference type="Pfam" id="PF07715"/>
    </source>
</evidence>
<dbReference type="EMBL" id="AZAC01000056">
    <property type="protein sequence ID" value="KIX11520.1"/>
    <property type="molecule type" value="Genomic_DNA"/>
</dbReference>
<protein>
    <recommendedName>
        <fullName evidence="18">TonB-denpendent receptor</fullName>
    </recommendedName>
</protein>
<dbReference type="Pfam" id="PF07715">
    <property type="entry name" value="Plug"/>
    <property type="match status" value="1"/>
</dbReference>
<evidence type="ECO:0000256" key="2">
    <source>
        <dbReference type="ARBA" id="ARBA00022448"/>
    </source>
</evidence>
<feature type="domain" description="TonB-dependent receptor-like beta-barrel" evidence="14">
    <location>
        <begin position="240"/>
        <end position="668"/>
    </location>
</feature>
<evidence type="ECO:0000256" key="8">
    <source>
        <dbReference type="ARBA" id="ARBA00023077"/>
    </source>
</evidence>
<comment type="subcellular location">
    <subcellularLocation>
        <location evidence="1 11">Cell outer membrane</location>
        <topology evidence="1 11">Multi-pass membrane protein</topology>
    </subcellularLocation>
</comment>
<sequence>MKKIVMIIMGLAVMSLAGAAVCLAEPAKRDQAKAKKLLGDVTVTAGKVESNIGELPQSITVLTGKEIEQADIRNMRELTQFTPNVYMAKSTSENMINIRGITAFDTSIYSPTAVYVDDLLVPLHYAHNLDLVDVERVEVLRGPQGSLYGGNSLAGVINVITRKPDEQARAHVSGGLNLYPDSDSQNPGYSLSAGASGPVVKDRLYLGVSGQIDINDGFVENLYNDNDKAGSVDHKNARATLRWTPKKNLEVMLTGDVYKNDDGIGVYRFATGPYRTERHKVRMNTDNFQVEEANSQILRVSYAANAFDFVSITGRRDYKNNNLQDYDNTADPYYDWGSTMADYDDTFYSQEFRLSSKAGNSPFKWLLGLYGMTEDSEISQINQDIQQNAVTTIDKTNYALFGESTYTFGGRLHLTAGLRLDASKLEGKKTDTGISISDDSTENEVLPKFSVSYDVTDNDSVYAVVSRGYLSGGYNYGMALDKESFTYGPEYTWNYEVGAKTAWLDRKLFLNLAFFYIQMQDKQAFDMVITSSANPVTKVENAAEAHSMGFELELQAKPAEGWDITAGFGLTDAEYDDWVSTEWNSDYTALVNKDYSGKQIIKVPEYNGHLGVQYRHPSGFFGRADLNYIGGMYVDSDNKMFEDPYSLLGLRFGYETDSYSVVLWGKNVFDTEYNAVAYDWDGAKLVQDGDPVMVGLTLTARF</sequence>
<evidence type="ECO:0000256" key="13">
    <source>
        <dbReference type="SAM" id="SignalP"/>
    </source>
</evidence>
<dbReference type="InParanoid" id="A0A0D2JPY7"/>
<dbReference type="FunCoup" id="A0A0D2JPY7">
    <property type="interactions" value="118"/>
</dbReference>
<evidence type="ECO:0000256" key="5">
    <source>
        <dbReference type="ARBA" id="ARBA00022692"/>
    </source>
</evidence>
<dbReference type="AlphaFoldDB" id="A0A0D2JPY7"/>
<dbReference type="GO" id="GO:0006826">
    <property type="term" value="P:iron ion transport"/>
    <property type="evidence" value="ECO:0007669"/>
    <property type="project" value="UniProtKB-KW"/>
</dbReference>
<evidence type="ECO:0000256" key="12">
    <source>
        <dbReference type="RuleBase" id="RU003357"/>
    </source>
</evidence>
<gene>
    <name evidence="16" type="ORF">X474_23770</name>
</gene>
<feature type="signal peptide" evidence="13">
    <location>
        <begin position="1"/>
        <end position="19"/>
    </location>
</feature>
<comment type="caution">
    <text evidence="16">The sequence shown here is derived from an EMBL/GenBank/DDBJ whole genome shotgun (WGS) entry which is preliminary data.</text>
</comment>
<evidence type="ECO:0000256" key="9">
    <source>
        <dbReference type="ARBA" id="ARBA00023136"/>
    </source>
</evidence>
<keyword evidence="13" id="KW-0732">Signal</keyword>
<dbReference type="InterPro" id="IPR012910">
    <property type="entry name" value="Plug_dom"/>
</dbReference>
<keyword evidence="3 11" id="KW-1134">Transmembrane beta strand</keyword>
<dbReference type="InterPro" id="IPR000531">
    <property type="entry name" value="Beta-barrel_TonB"/>
</dbReference>
<dbReference type="Pfam" id="PF00593">
    <property type="entry name" value="TonB_dep_Rec_b-barrel"/>
    <property type="match status" value="1"/>
</dbReference>
<keyword evidence="17" id="KW-1185">Reference proteome</keyword>
<evidence type="ECO:0000256" key="7">
    <source>
        <dbReference type="ARBA" id="ARBA00023065"/>
    </source>
</evidence>
<evidence type="ECO:0000256" key="4">
    <source>
        <dbReference type="ARBA" id="ARBA00022496"/>
    </source>
</evidence>
<keyword evidence="2 11" id="KW-0813">Transport</keyword>
<dbReference type="OrthoDB" id="9763670at2"/>
<proteinExistence type="inferred from homology"/>
<keyword evidence="5 11" id="KW-0812">Transmembrane</keyword>
<dbReference type="CDD" id="cd01347">
    <property type="entry name" value="ligand_gated_channel"/>
    <property type="match status" value="1"/>
</dbReference>
<evidence type="ECO:0000256" key="11">
    <source>
        <dbReference type="PROSITE-ProRule" id="PRU01360"/>
    </source>
</evidence>
<dbReference type="PROSITE" id="PS52016">
    <property type="entry name" value="TONB_DEPENDENT_REC_3"/>
    <property type="match status" value="1"/>
</dbReference>